<keyword evidence="5" id="KW-0539">Nucleus</keyword>
<dbReference type="SUPFAM" id="SSF160350">
    <property type="entry name" value="Rnp2-like"/>
    <property type="match status" value="1"/>
</dbReference>
<evidence type="ECO:0000313" key="8">
    <source>
        <dbReference type="Proteomes" id="UP001558652"/>
    </source>
</evidence>
<comment type="caution">
    <text evidence="7">The sequence shown here is derived from an EMBL/GenBank/DDBJ whole genome shotgun (WGS) entry which is preliminary data.</text>
</comment>
<reference evidence="7 8" key="1">
    <citation type="submission" date="2024-07" db="EMBL/GenBank/DDBJ databases">
        <title>Chromosome-level genome assembly of the water stick insect Ranatra chinensis (Heteroptera: Nepidae).</title>
        <authorList>
            <person name="Liu X."/>
        </authorList>
    </citation>
    <scope>NUCLEOTIDE SEQUENCE [LARGE SCALE GENOMIC DNA]</scope>
    <source>
        <strain evidence="7">Cailab_2021Rc</strain>
        <tissue evidence="7">Muscle</tissue>
    </source>
</reference>
<keyword evidence="3" id="KW-0698">rRNA processing</keyword>
<dbReference type="PANTHER" id="PTHR48414">
    <property type="entry name" value="POP5 HOMOLOG, RIBONUCLEASE P_MRP SUBUNIT"/>
    <property type="match status" value="1"/>
</dbReference>
<dbReference type="InterPro" id="IPR016819">
    <property type="entry name" value="RNase_P/MRP_POP5"/>
</dbReference>
<organism evidence="7 8">
    <name type="scientific">Ranatra chinensis</name>
    <dbReference type="NCBI Taxonomy" id="642074"/>
    <lineage>
        <taxon>Eukaryota</taxon>
        <taxon>Metazoa</taxon>
        <taxon>Ecdysozoa</taxon>
        <taxon>Arthropoda</taxon>
        <taxon>Hexapoda</taxon>
        <taxon>Insecta</taxon>
        <taxon>Pterygota</taxon>
        <taxon>Neoptera</taxon>
        <taxon>Paraneoptera</taxon>
        <taxon>Hemiptera</taxon>
        <taxon>Heteroptera</taxon>
        <taxon>Panheteroptera</taxon>
        <taxon>Nepomorpha</taxon>
        <taxon>Nepidae</taxon>
        <taxon>Ranatrinae</taxon>
        <taxon>Ranatra</taxon>
    </lineage>
</organism>
<keyword evidence="4" id="KW-0819">tRNA processing</keyword>
<gene>
    <name evidence="7" type="ORF">AAG570_000939</name>
</gene>
<evidence type="ECO:0000256" key="5">
    <source>
        <dbReference type="ARBA" id="ARBA00023242"/>
    </source>
</evidence>
<accession>A0ABD0ZFE8</accession>
<dbReference type="GO" id="GO:0005634">
    <property type="term" value="C:nucleus"/>
    <property type="evidence" value="ECO:0007669"/>
    <property type="project" value="UniProtKB-SubCell"/>
</dbReference>
<evidence type="ECO:0000256" key="1">
    <source>
        <dbReference type="ARBA" id="ARBA00004123"/>
    </source>
</evidence>
<evidence type="ECO:0000256" key="4">
    <source>
        <dbReference type="ARBA" id="ARBA00022694"/>
    </source>
</evidence>
<evidence type="ECO:0000256" key="2">
    <source>
        <dbReference type="ARBA" id="ARBA00010800"/>
    </source>
</evidence>
<dbReference type="GO" id="GO:1990904">
    <property type="term" value="C:ribonucleoprotein complex"/>
    <property type="evidence" value="ECO:0007669"/>
    <property type="project" value="UniProtKB-ARBA"/>
</dbReference>
<dbReference type="PANTHER" id="PTHR48414:SF1">
    <property type="entry name" value="POP5 HOMOLOG, RIBONUCLEASE P_MRP SUBUNIT"/>
    <property type="match status" value="1"/>
</dbReference>
<comment type="similarity">
    <text evidence="2">Belongs to the eukaryotic/archaeal RNase P protein component 2 family.</text>
</comment>
<proteinExistence type="inferred from homology"/>
<protein>
    <recommendedName>
        <fullName evidence="6">Ribonuclease P/MRP protein subunit POP5</fullName>
    </recommendedName>
</protein>
<dbReference type="GO" id="GO:0008033">
    <property type="term" value="P:tRNA processing"/>
    <property type="evidence" value="ECO:0007669"/>
    <property type="project" value="UniProtKB-KW"/>
</dbReference>
<feature type="non-terminal residue" evidence="7">
    <location>
        <position position="1"/>
    </location>
</feature>
<name>A0ABD0ZFE8_9HEMI</name>
<keyword evidence="8" id="KW-1185">Reference proteome</keyword>
<dbReference type="Gene3D" id="3.30.70.3250">
    <property type="entry name" value="Ribonuclease P, Pop5 subunit"/>
    <property type="match status" value="1"/>
</dbReference>
<dbReference type="Pfam" id="PF01900">
    <property type="entry name" value="RNase_P_Rpp14"/>
    <property type="match status" value="1"/>
</dbReference>
<dbReference type="InterPro" id="IPR002759">
    <property type="entry name" value="Pop5/Rpp14/Rnp2-like"/>
</dbReference>
<dbReference type="GO" id="GO:1902555">
    <property type="term" value="C:endoribonuclease complex"/>
    <property type="evidence" value="ECO:0007669"/>
    <property type="project" value="UniProtKB-ARBA"/>
</dbReference>
<evidence type="ECO:0000313" key="7">
    <source>
        <dbReference type="EMBL" id="KAL1141013.1"/>
    </source>
</evidence>
<dbReference type="EMBL" id="JBFDAA010000001">
    <property type="protein sequence ID" value="KAL1141013.1"/>
    <property type="molecule type" value="Genomic_DNA"/>
</dbReference>
<evidence type="ECO:0000256" key="3">
    <source>
        <dbReference type="ARBA" id="ARBA00022552"/>
    </source>
</evidence>
<dbReference type="Proteomes" id="UP001558652">
    <property type="component" value="Unassembled WGS sequence"/>
</dbReference>
<sequence length="107" mass="11731">DNLKEFKLKSALLRDAITSAVEELHGDYGVSAVRGGFTARYCNEVTRVAIIRARHGPHQLITSSLPYIVLIGNCAVTLRTLYVGATLQQCYKVILVSIERLNSVAAK</sequence>
<dbReference type="InterPro" id="IPR038085">
    <property type="entry name" value="Rnp2-like_sf"/>
</dbReference>
<evidence type="ECO:0000256" key="6">
    <source>
        <dbReference type="ARBA" id="ARBA00044198"/>
    </source>
</evidence>
<dbReference type="AlphaFoldDB" id="A0ABD0ZFE8"/>
<comment type="subcellular location">
    <subcellularLocation>
        <location evidence="1">Nucleus</location>
    </subcellularLocation>
</comment>
<dbReference type="PIRSF" id="PIRSF023803">
    <property type="entry name" value="Ribonuclease_P_prd"/>
    <property type="match status" value="1"/>
</dbReference>
<dbReference type="GO" id="GO:0006364">
    <property type="term" value="P:rRNA processing"/>
    <property type="evidence" value="ECO:0007669"/>
    <property type="project" value="UniProtKB-KW"/>
</dbReference>